<comment type="caution">
    <text evidence="1">The sequence shown here is derived from an EMBL/GenBank/DDBJ whole genome shotgun (WGS) entry which is preliminary data.</text>
</comment>
<organism evidence="1 2">
    <name type="scientific">Lactuca sativa</name>
    <name type="common">Garden lettuce</name>
    <dbReference type="NCBI Taxonomy" id="4236"/>
    <lineage>
        <taxon>Eukaryota</taxon>
        <taxon>Viridiplantae</taxon>
        <taxon>Streptophyta</taxon>
        <taxon>Embryophyta</taxon>
        <taxon>Tracheophyta</taxon>
        <taxon>Spermatophyta</taxon>
        <taxon>Magnoliopsida</taxon>
        <taxon>eudicotyledons</taxon>
        <taxon>Gunneridae</taxon>
        <taxon>Pentapetalae</taxon>
        <taxon>asterids</taxon>
        <taxon>campanulids</taxon>
        <taxon>Asterales</taxon>
        <taxon>Asteraceae</taxon>
        <taxon>Cichorioideae</taxon>
        <taxon>Cichorieae</taxon>
        <taxon>Lactucinae</taxon>
        <taxon>Lactuca</taxon>
    </lineage>
</organism>
<evidence type="ECO:0000313" key="1">
    <source>
        <dbReference type="EMBL" id="KAJ0191552.1"/>
    </source>
</evidence>
<name>A0A9R1X056_LACSA</name>
<dbReference type="PANTHER" id="PTHR47381">
    <property type="entry name" value="ALPHA/BETA-HYDROLASES SUPERFAMILY PROTEIN"/>
    <property type="match status" value="1"/>
</dbReference>
<dbReference type="InterPro" id="IPR029058">
    <property type="entry name" value="AB_hydrolase_fold"/>
</dbReference>
<sequence length="165" mass="18433">MKESTQSKRPTVVYLHPTNANKEYLCPLLEGYASHVYIAVAIDSRYHGERAKTHTAYPDVWDLIMLADYLTTQRPDIDHSKIGITGNSLGARIDLGKEAIDKEVVETVRSIKIAKCVADLASGWRLTIVAVLLFDQVIVKLGIGHDVTPSMLKEVSDWLDKFLKP</sequence>
<gene>
    <name evidence="1" type="ORF">LSAT_V11C800430240</name>
</gene>
<evidence type="ECO:0000313" key="2">
    <source>
        <dbReference type="Proteomes" id="UP000235145"/>
    </source>
</evidence>
<dbReference type="Gene3D" id="3.40.50.1820">
    <property type="entry name" value="alpha/beta hydrolase"/>
    <property type="match status" value="1"/>
</dbReference>
<dbReference type="AlphaFoldDB" id="A0A9R1X056"/>
<dbReference type="Proteomes" id="UP000235145">
    <property type="component" value="Unassembled WGS sequence"/>
</dbReference>
<dbReference type="PANTHER" id="PTHR47381:SF3">
    <property type="entry name" value="ALPHA_BETA-HYDROLASES SUPERFAMILY PROTEIN"/>
    <property type="match status" value="1"/>
</dbReference>
<dbReference type="SUPFAM" id="SSF53474">
    <property type="entry name" value="alpha/beta-Hydrolases"/>
    <property type="match status" value="1"/>
</dbReference>
<protein>
    <recommendedName>
        <fullName evidence="3">Peptidase S9 prolyl oligopeptidase catalytic domain-containing protein</fullName>
    </recommendedName>
</protein>
<reference evidence="1 2" key="1">
    <citation type="journal article" date="2017" name="Nat. Commun.">
        <title>Genome assembly with in vitro proximity ligation data and whole-genome triplication in lettuce.</title>
        <authorList>
            <person name="Reyes-Chin-Wo S."/>
            <person name="Wang Z."/>
            <person name="Yang X."/>
            <person name="Kozik A."/>
            <person name="Arikit S."/>
            <person name="Song C."/>
            <person name="Xia L."/>
            <person name="Froenicke L."/>
            <person name="Lavelle D.O."/>
            <person name="Truco M.J."/>
            <person name="Xia R."/>
            <person name="Zhu S."/>
            <person name="Xu C."/>
            <person name="Xu H."/>
            <person name="Xu X."/>
            <person name="Cox K."/>
            <person name="Korf I."/>
            <person name="Meyers B.C."/>
            <person name="Michelmore R.W."/>
        </authorList>
    </citation>
    <scope>NUCLEOTIDE SEQUENCE [LARGE SCALE GENOMIC DNA]</scope>
    <source>
        <strain evidence="2">cv. Salinas</strain>
        <tissue evidence="1">Seedlings</tissue>
    </source>
</reference>
<dbReference type="EMBL" id="NBSK02000008">
    <property type="protein sequence ID" value="KAJ0191552.1"/>
    <property type="molecule type" value="Genomic_DNA"/>
</dbReference>
<evidence type="ECO:0008006" key="3">
    <source>
        <dbReference type="Google" id="ProtNLM"/>
    </source>
</evidence>
<proteinExistence type="predicted"/>
<keyword evidence="2" id="KW-1185">Reference proteome</keyword>
<accession>A0A9R1X056</accession>